<reference evidence="2" key="1">
    <citation type="submission" date="2016-11" db="UniProtKB">
        <authorList>
            <consortium name="WormBaseParasite"/>
        </authorList>
    </citation>
    <scope>IDENTIFICATION</scope>
    <source>
        <strain evidence="2">KR3021</strain>
    </source>
</reference>
<dbReference type="WBParaSite" id="RSKR_0001181350.1">
    <property type="protein sequence ID" value="RSKR_0001181350.1"/>
    <property type="gene ID" value="RSKR_0001181350"/>
</dbReference>
<protein>
    <submittedName>
        <fullName evidence="2">Gustatory receptor</fullName>
    </submittedName>
</protein>
<dbReference type="Proteomes" id="UP000095286">
    <property type="component" value="Unplaced"/>
</dbReference>
<organism evidence="1 2">
    <name type="scientific">Rhabditophanes sp. KR3021</name>
    <dbReference type="NCBI Taxonomy" id="114890"/>
    <lineage>
        <taxon>Eukaryota</taxon>
        <taxon>Metazoa</taxon>
        <taxon>Ecdysozoa</taxon>
        <taxon>Nematoda</taxon>
        <taxon>Chromadorea</taxon>
        <taxon>Rhabditida</taxon>
        <taxon>Tylenchina</taxon>
        <taxon>Panagrolaimomorpha</taxon>
        <taxon>Strongyloidoidea</taxon>
        <taxon>Alloionematidae</taxon>
        <taxon>Rhabditophanes</taxon>
    </lineage>
</organism>
<evidence type="ECO:0000313" key="2">
    <source>
        <dbReference type="WBParaSite" id="RSKR_0001181350.1"/>
    </source>
</evidence>
<accession>A0AC35UH21</accession>
<sequence>MAQQFDTSLELQHSQFNYREELNGMGHDAVLWNIYKPICMILGIFNMPNIKKDTNTSNAKTKTLSLPWCQQIVFGTYKVNGFVGILIYCGLAKVDFFKTFVEMLCAYRAIDVKNYESTLGCKRINIIKLAVLTLFYIGLPITSCIINFCNYETNYEAGNFFRTSLFGVKWLFVIDCFITIMSNCVGMLFISLFLLTYWAVQSESDNFTSVSKLMLKIEKGKLQDSLDSLALKNAKLLELFSYVSGNLEKFTNTLVMNSVIIISMSVAILSLYSNGTFDIAYKIEAYLQIISSILLVLFLLKSIASVHSNLILDCNNILYTEQIWHNPYNEQLYNTANAVVQRINTASYTSRIIHLVPANESIVPAITIITVLLSLLLSKISN</sequence>
<evidence type="ECO:0000313" key="1">
    <source>
        <dbReference type="Proteomes" id="UP000095286"/>
    </source>
</evidence>
<proteinExistence type="predicted"/>
<name>A0AC35UH21_9BILA</name>